<dbReference type="GO" id="GO:0005634">
    <property type="term" value="C:nucleus"/>
    <property type="evidence" value="ECO:0007669"/>
    <property type="project" value="UniProtKB-SubCell"/>
</dbReference>
<protein>
    <submittedName>
        <fullName evidence="4">Uncharacterized protein</fullName>
    </submittedName>
</protein>
<evidence type="ECO:0000256" key="3">
    <source>
        <dbReference type="SAM" id="MobiDB-lite"/>
    </source>
</evidence>
<keyword evidence="2" id="KW-0539">Nucleus</keyword>
<dbReference type="AlphaFoldDB" id="A0AAV9C9D0"/>
<evidence type="ECO:0000313" key="4">
    <source>
        <dbReference type="EMBL" id="KAK1285441.1"/>
    </source>
</evidence>
<dbReference type="GO" id="GO:0000978">
    <property type="term" value="F:RNA polymerase II cis-regulatory region sequence-specific DNA binding"/>
    <property type="evidence" value="ECO:0007669"/>
    <property type="project" value="TreeGrafter"/>
</dbReference>
<dbReference type="Proteomes" id="UP001180020">
    <property type="component" value="Unassembled WGS sequence"/>
</dbReference>
<keyword evidence="5" id="KW-1185">Reference proteome</keyword>
<reference evidence="4" key="1">
    <citation type="journal article" date="2023" name="Nat. Commun.">
        <title>Diploid and tetraploid genomes of Acorus and the evolution of monocots.</title>
        <authorList>
            <person name="Ma L."/>
            <person name="Liu K.W."/>
            <person name="Li Z."/>
            <person name="Hsiao Y.Y."/>
            <person name="Qi Y."/>
            <person name="Fu T."/>
            <person name="Tang G.D."/>
            <person name="Zhang D."/>
            <person name="Sun W.H."/>
            <person name="Liu D.K."/>
            <person name="Li Y."/>
            <person name="Chen G.Z."/>
            <person name="Liu X.D."/>
            <person name="Liao X.Y."/>
            <person name="Jiang Y.T."/>
            <person name="Yu X."/>
            <person name="Hao Y."/>
            <person name="Huang J."/>
            <person name="Zhao X.W."/>
            <person name="Ke S."/>
            <person name="Chen Y.Y."/>
            <person name="Wu W.L."/>
            <person name="Hsu J.L."/>
            <person name="Lin Y.F."/>
            <person name="Huang M.D."/>
            <person name="Li C.Y."/>
            <person name="Huang L."/>
            <person name="Wang Z.W."/>
            <person name="Zhao X."/>
            <person name="Zhong W.Y."/>
            <person name="Peng D.H."/>
            <person name="Ahmad S."/>
            <person name="Lan S."/>
            <person name="Zhang J.S."/>
            <person name="Tsai W.C."/>
            <person name="Van de Peer Y."/>
            <person name="Liu Z.J."/>
        </authorList>
    </citation>
    <scope>NUCLEOTIDE SEQUENCE</scope>
    <source>
        <strain evidence="4">CP</strain>
    </source>
</reference>
<dbReference type="GO" id="GO:0000981">
    <property type="term" value="F:DNA-binding transcription factor activity, RNA polymerase II-specific"/>
    <property type="evidence" value="ECO:0007669"/>
    <property type="project" value="TreeGrafter"/>
</dbReference>
<organism evidence="4 5">
    <name type="scientific">Acorus calamus</name>
    <name type="common">Sweet flag</name>
    <dbReference type="NCBI Taxonomy" id="4465"/>
    <lineage>
        <taxon>Eukaryota</taxon>
        <taxon>Viridiplantae</taxon>
        <taxon>Streptophyta</taxon>
        <taxon>Embryophyta</taxon>
        <taxon>Tracheophyta</taxon>
        <taxon>Spermatophyta</taxon>
        <taxon>Magnoliopsida</taxon>
        <taxon>Liliopsida</taxon>
        <taxon>Acoraceae</taxon>
        <taxon>Acorus</taxon>
    </lineage>
</organism>
<reference evidence="4" key="2">
    <citation type="submission" date="2023-06" db="EMBL/GenBank/DDBJ databases">
        <authorList>
            <person name="Ma L."/>
            <person name="Liu K.-W."/>
            <person name="Li Z."/>
            <person name="Hsiao Y.-Y."/>
            <person name="Qi Y."/>
            <person name="Fu T."/>
            <person name="Tang G."/>
            <person name="Zhang D."/>
            <person name="Sun W.-H."/>
            <person name="Liu D.-K."/>
            <person name="Li Y."/>
            <person name="Chen G.-Z."/>
            <person name="Liu X.-D."/>
            <person name="Liao X.-Y."/>
            <person name="Jiang Y.-T."/>
            <person name="Yu X."/>
            <person name="Hao Y."/>
            <person name="Huang J."/>
            <person name="Zhao X.-W."/>
            <person name="Ke S."/>
            <person name="Chen Y.-Y."/>
            <person name="Wu W.-L."/>
            <person name="Hsu J.-L."/>
            <person name="Lin Y.-F."/>
            <person name="Huang M.-D."/>
            <person name="Li C.-Y."/>
            <person name="Huang L."/>
            <person name="Wang Z.-W."/>
            <person name="Zhao X."/>
            <person name="Zhong W.-Y."/>
            <person name="Peng D.-H."/>
            <person name="Ahmad S."/>
            <person name="Lan S."/>
            <person name="Zhang J.-S."/>
            <person name="Tsai W.-C."/>
            <person name="Van De Peer Y."/>
            <person name="Liu Z.-J."/>
        </authorList>
    </citation>
    <scope>NUCLEOTIDE SEQUENCE</scope>
    <source>
        <strain evidence="4">CP</strain>
        <tissue evidence="4">Leaves</tissue>
    </source>
</reference>
<evidence type="ECO:0000256" key="2">
    <source>
        <dbReference type="ARBA" id="ARBA00023242"/>
    </source>
</evidence>
<sequence length="317" mass="34451">MANTDPQICIMGVADDNERHGGCSGDMPDTGSLIGDMVYPLTCSFLSRYDRFALKDASVTSLQRGFDQVSQTLLSSQQVLVIMPWTKDQLSEFSSVKGQSFKLSSPGEGLVPRAVILDASGSSSSGSSTGPYFSDELERLLGYNSGFTEIPSNGYMFEAFTSSINGNPVFKEEYDLNTKTHYGIAPPLSVSASACTDNDMRRKRGSPLINEMNTKRGKASIGGDNAVNRQPKVQPMRRSQKLGDRVTALQQLVSPFGKQLLSSPYFDRNRNLQQGGDDNNGGDLRSRGLCLVPISSTASLTSDANLDHLIKMRSQLF</sequence>
<evidence type="ECO:0000256" key="1">
    <source>
        <dbReference type="ARBA" id="ARBA00004123"/>
    </source>
</evidence>
<accession>A0AAV9C9D0</accession>
<comment type="subcellular location">
    <subcellularLocation>
        <location evidence="1">Nucleus</location>
    </subcellularLocation>
</comment>
<proteinExistence type="predicted"/>
<dbReference type="EMBL" id="JAUJYO010000020">
    <property type="protein sequence ID" value="KAK1285441.1"/>
    <property type="molecule type" value="Genomic_DNA"/>
</dbReference>
<comment type="caution">
    <text evidence="4">The sequence shown here is derived from an EMBL/GenBank/DDBJ whole genome shotgun (WGS) entry which is preliminary data.</text>
</comment>
<gene>
    <name evidence="4" type="ORF">QJS10_CPB20g00993</name>
</gene>
<dbReference type="PANTHER" id="PTHR16223">
    <property type="entry name" value="TRANSCRIPTION FACTOR BHLH83-RELATED"/>
    <property type="match status" value="1"/>
</dbReference>
<dbReference type="InterPro" id="IPR045843">
    <property type="entry name" value="IND-like"/>
</dbReference>
<name>A0AAV9C9D0_ACOCL</name>
<feature type="region of interest" description="Disordered" evidence="3">
    <location>
        <begin position="215"/>
        <end position="240"/>
    </location>
</feature>
<evidence type="ECO:0000313" key="5">
    <source>
        <dbReference type="Proteomes" id="UP001180020"/>
    </source>
</evidence>
<dbReference type="PANTHER" id="PTHR16223:SF238">
    <property type="entry name" value="TRANSCRIPTION FACTOR BHLH114"/>
    <property type="match status" value="1"/>
</dbReference>